<feature type="region of interest" description="Disordered" evidence="2">
    <location>
        <begin position="1006"/>
        <end position="1026"/>
    </location>
</feature>
<feature type="coiled-coil region" evidence="1">
    <location>
        <begin position="547"/>
        <end position="635"/>
    </location>
</feature>
<protein>
    <submittedName>
        <fullName evidence="3">Uncharacterized protein</fullName>
    </submittedName>
</protein>
<feature type="coiled-coil region" evidence="1">
    <location>
        <begin position="1242"/>
        <end position="1304"/>
    </location>
</feature>
<feature type="compositionally biased region" description="Pro residues" evidence="2">
    <location>
        <begin position="1597"/>
        <end position="1612"/>
    </location>
</feature>
<keyword evidence="4" id="KW-1185">Reference proteome</keyword>
<dbReference type="Proteomes" id="UP001328107">
    <property type="component" value="Unassembled WGS sequence"/>
</dbReference>
<feature type="compositionally biased region" description="Polar residues" evidence="2">
    <location>
        <begin position="1569"/>
        <end position="1584"/>
    </location>
</feature>
<feature type="compositionally biased region" description="Polar residues" evidence="2">
    <location>
        <begin position="1724"/>
        <end position="1758"/>
    </location>
</feature>
<feature type="coiled-coil region" evidence="1">
    <location>
        <begin position="1346"/>
        <end position="1426"/>
    </location>
</feature>
<feature type="compositionally biased region" description="Low complexity" evidence="2">
    <location>
        <begin position="1613"/>
        <end position="1624"/>
    </location>
</feature>
<feature type="region of interest" description="Disordered" evidence="2">
    <location>
        <begin position="1048"/>
        <end position="1140"/>
    </location>
</feature>
<dbReference type="InterPro" id="IPR049885">
    <property type="entry name" value="MTCL1-3"/>
</dbReference>
<name>A0AAN4Z3T2_9BILA</name>
<accession>A0AAN4Z3T2</accession>
<feature type="compositionally biased region" description="Basic and acidic residues" evidence="2">
    <location>
        <begin position="176"/>
        <end position="191"/>
    </location>
</feature>
<feature type="compositionally biased region" description="Basic and acidic residues" evidence="2">
    <location>
        <begin position="1804"/>
        <end position="1820"/>
    </location>
</feature>
<evidence type="ECO:0000313" key="3">
    <source>
        <dbReference type="EMBL" id="GMR32066.1"/>
    </source>
</evidence>
<feature type="compositionally biased region" description="Basic and acidic residues" evidence="2">
    <location>
        <begin position="1107"/>
        <end position="1124"/>
    </location>
</feature>
<proteinExistence type="predicted"/>
<feature type="region of interest" description="Disordered" evidence="2">
    <location>
        <begin position="1709"/>
        <end position="1845"/>
    </location>
</feature>
<feature type="compositionally biased region" description="Basic and acidic residues" evidence="2">
    <location>
        <begin position="1063"/>
        <end position="1099"/>
    </location>
</feature>
<keyword evidence="1" id="KW-0175">Coiled coil</keyword>
<feature type="compositionally biased region" description="Basic and acidic residues" evidence="2">
    <location>
        <begin position="1832"/>
        <end position="1845"/>
    </location>
</feature>
<feature type="compositionally biased region" description="Polar residues" evidence="2">
    <location>
        <begin position="1125"/>
        <end position="1140"/>
    </location>
</feature>
<dbReference type="PANTHER" id="PTHR15742">
    <property type="entry name" value="GIRDIN"/>
    <property type="match status" value="1"/>
</dbReference>
<feature type="compositionally biased region" description="Basic and acidic residues" evidence="2">
    <location>
        <begin position="683"/>
        <end position="697"/>
    </location>
</feature>
<evidence type="ECO:0000256" key="1">
    <source>
        <dbReference type="SAM" id="Coils"/>
    </source>
</evidence>
<feature type="region of interest" description="Disordered" evidence="2">
    <location>
        <begin position="150"/>
        <end position="193"/>
    </location>
</feature>
<organism evidence="3 4">
    <name type="scientific">Pristionchus mayeri</name>
    <dbReference type="NCBI Taxonomy" id="1317129"/>
    <lineage>
        <taxon>Eukaryota</taxon>
        <taxon>Metazoa</taxon>
        <taxon>Ecdysozoa</taxon>
        <taxon>Nematoda</taxon>
        <taxon>Chromadorea</taxon>
        <taxon>Rhabditida</taxon>
        <taxon>Rhabditina</taxon>
        <taxon>Diplogasteromorpha</taxon>
        <taxon>Diplogasteroidea</taxon>
        <taxon>Neodiplogasteridae</taxon>
        <taxon>Pristionchus</taxon>
    </lineage>
</organism>
<dbReference type="PANTHER" id="PTHR15742:SF5">
    <property type="entry name" value="GIRDIN"/>
    <property type="match status" value="1"/>
</dbReference>
<reference evidence="4" key="1">
    <citation type="submission" date="2022-10" db="EMBL/GenBank/DDBJ databases">
        <title>Genome assembly of Pristionchus species.</title>
        <authorList>
            <person name="Yoshida K."/>
            <person name="Sommer R.J."/>
        </authorList>
    </citation>
    <scope>NUCLEOTIDE SEQUENCE [LARGE SCALE GENOMIC DNA]</scope>
    <source>
        <strain evidence="4">RS5460</strain>
    </source>
</reference>
<feature type="region of interest" description="Disordered" evidence="2">
    <location>
        <begin position="683"/>
        <end position="718"/>
    </location>
</feature>
<evidence type="ECO:0000256" key="2">
    <source>
        <dbReference type="SAM" id="MobiDB-lite"/>
    </source>
</evidence>
<feature type="region of interest" description="Disordered" evidence="2">
    <location>
        <begin position="1526"/>
        <end position="1629"/>
    </location>
</feature>
<feature type="coiled-coil region" evidence="1">
    <location>
        <begin position="256"/>
        <end position="468"/>
    </location>
</feature>
<comment type="caution">
    <text evidence="3">The sequence shown here is derived from an EMBL/GenBank/DDBJ whole genome shotgun (WGS) entry which is preliminary data.</text>
</comment>
<dbReference type="EMBL" id="BTRK01000001">
    <property type="protein sequence ID" value="GMR32066.1"/>
    <property type="molecule type" value="Genomic_DNA"/>
</dbReference>
<sequence length="1845" mass="211306">LIHFHFRLTISLDDHYDLLLVGWREGIHLDSFFFFLPSFLFSTDRQFLHSDRRLLFSSHSSYCRLFPSPSETSTHHPRSLHLPQSYMSYRLPYSSSSYSSSLYSYDEYSLRGYARGNWRRAMADVAVCTGFEPQNYLRDRCKKCFRLKSKHEEEKPPPQSPTVSSPPGSSRGSYRGVEKRRSFKDKDRNDDADADDLVSVSSYTSATSKGLSSAKSMESIADTRSMVTAVSGSDVDRGQTPTENDPSLVISIADELSYLREENRQLKEDRERVALRRRPINGEDDERGDNSLVKMLEERLNEAESCIQDYRDENTVLKCELRELQENTFTGEENKLQEKLKTTEGLCEELMEENESLKAEVKDLQTEIEEMQDQYREEEIDEFRELQRELEQHAKNSRVLQFKLRKSERAREQGETEINHLRQKIEDAKLAVVNANGHAMRGDENARIKELESELKIAKEVSVRLHGELEQTEEKRYRLDDEVFYLKEKIREQMTQNKWREARNKTEIAAKRLSAELNSAPQIMPTDDMSKELRDALEREIDVREQLRFSEEDLKRVQIRLQDVENENEVLLKKLAKAKAGKLSRPPMIRSASEGNAQVQLELAEHEVEHLSTKVDRLEKTNDCLTQKIAALESDSTRKVGETSVQSSGLEKKRFQLTPEMERDMSKLISTIADLEKKNRELTMQLKKGDEMRRKEEPEDPVATNSISSDLRSEQERRRGVEAELSELKATLLKTDNQKLIALATKVEVLQNQLSLANERCTSLHRKHGKDGEVTKYQDDLKERCERLEKQLSEQRAGETVAELQGKVPTTDEIESCCEMLASVEAQTSRICKQIERIDQSQKEERRRSLSKDSGAAIIAELANVMGEMRNVHGLLDHFKTSSGLSSTLPRRSPFRELMATTPTGECTNCKLKDDEAEKQKQEIIFYKKKNKDLTEQVLQTEDRWTIEIEKQRQIFENEIKTLGVKLTDARRQFEETNTLLDGRTAALAEKTKSLDEQIDRNMKLQREMEDREKKATDQETERKSAREFEIKYKKLEGIFDAERAKMNTERARNKSELTAMKKSADEAEEKTNGIREELARKESQWRSEKANIEREVTSLKRQMQAMRRDGEGSIEENSSRRSSADLSANASNEKSLSSDVENALTIELRKQIGQVEKKNSENLREIEDLKIANVDLKSDLDKVKAQWTKDKEAFTHKSRQTDKIRSVEMDALQQKFSSRMRIMEDTNKSLHSQLVLARRARDSLKDESMQTEQKLMEERRRLENAEKNLCESTSRVVTLQKKLVDLEAEMERTNTELRLTKEAKKADQILWSLEKGSKTRVPSSSADKADIEKAEAVRVQYAEYEKFYAKEVERLNQRVKEMSAEAMARQTETQKIIRELREQIRLLEIDKRNLSDTKESGMVQREMLEAEQSRLQQTVHMAELQKLTRKYRLSSIIDQLQYVSDTRRGHRLEVDHPDSIRYIINQLAALRDEDSPNGNADRDDRSIATNVSVLRAPSECNDTYDNISQSSISIRSTASAAPLHHSMRFPTNGHSNGNGTRKERSERSNGNSISSAAPERERPHQRSTRSPTYENVENGNWDGSSISSRSRKVSYPEPPPSFLINDVPPPSSSSSSHLTSVPSDKGSIVSYDEQGRLQVSRGGGGGVNPLSRSASFDRRAAPLAQPEEPVHFRTNSAGSNILYQVRREELARGGQPSVRLMAQAFESFDGKPKPKRGLFGVKKSQSVDTQAQDRQSTTGSLSTNRSAVTMDEMSTATLPRGGRNPFKTMGTKIVERVRRSLSRSSRRDSRERSETAPPSEMGELPRDTLKPSRVDKISEKGSSSPKKTKKKAAESKARKLNGDK</sequence>
<feature type="compositionally biased region" description="Basic and acidic residues" evidence="2">
    <location>
        <begin position="1786"/>
        <end position="1795"/>
    </location>
</feature>
<feature type="compositionally biased region" description="Low complexity" evidence="2">
    <location>
        <begin position="161"/>
        <end position="173"/>
    </location>
</feature>
<feature type="non-terminal residue" evidence="3">
    <location>
        <position position="1"/>
    </location>
</feature>
<gene>
    <name evidence="3" type="ORF">PMAYCL1PPCAC_02261</name>
</gene>
<evidence type="ECO:0000313" key="4">
    <source>
        <dbReference type="Proteomes" id="UP001328107"/>
    </source>
</evidence>